<accession>A0A5M9ZVM0</accession>
<dbReference type="AlphaFoldDB" id="A0A5M9ZVM0"/>
<comment type="caution">
    <text evidence="1">The sequence shown here is derived from an EMBL/GenBank/DDBJ whole genome shotgun (WGS) entry which is preliminary data.</text>
</comment>
<dbReference type="Proteomes" id="UP000412028">
    <property type="component" value="Unassembled WGS sequence"/>
</dbReference>
<gene>
    <name evidence="1" type="ORF">EMO89_02775</name>
</gene>
<evidence type="ECO:0000313" key="2">
    <source>
        <dbReference type="Proteomes" id="UP000412028"/>
    </source>
</evidence>
<evidence type="ECO:0000313" key="1">
    <source>
        <dbReference type="EMBL" id="KAA8831664.1"/>
    </source>
</evidence>
<protein>
    <submittedName>
        <fullName evidence="1">Uncharacterized protein</fullName>
    </submittedName>
</protein>
<sequence length="279" mass="29344">MADNLELVTGKTGSPHVDASDVGAFHMGLMGTGLKVLPNLSDGGTPKLTMKDSNTAQIPLMNFVVDGRVIRQKSATTLTIKSGSAGLKRNTIIALHYTRNSSQVESVEWVAVDGSGTSGTPADPSMPSSGRIRDDASDVYQPMWRIPLNGITVGTPVALFSVLGSMSSVWDSLTSAKPVIASNYFPQTMTIEGVRVGSSAMLHVQGGGVNTNAEQDTAIAMLEEAAKPKVQVVTLFGMNGNAWGLLSVNPNGAVNVMHRYVSGNIVWSNIDISVAWVTA</sequence>
<dbReference type="RefSeq" id="WP_150380837.1">
    <property type="nucleotide sequence ID" value="NZ_RZUI01000002.1"/>
</dbReference>
<proteinExistence type="predicted"/>
<dbReference type="OrthoDB" id="3239113at2"/>
<organism evidence="1 2">
    <name type="scientific">Bifidobacterium tissieri</name>
    <dbReference type="NCBI Taxonomy" id="1630162"/>
    <lineage>
        <taxon>Bacteria</taxon>
        <taxon>Bacillati</taxon>
        <taxon>Actinomycetota</taxon>
        <taxon>Actinomycetes</taxon>
        <taxon>Bifidobacteriales</taxon>
        <taxon>Bifidobacteriaceae</taxon>
        <taxon>Bifidobacterium</taxon>
    </lineage>
</organism>
<reference evidence="1 2" key="1">
    <citation type="journal article" date="2019" name="Syst. Appl. Microbiol.">
        <title>Characterization of Bifidobacterium species in feaces of the Egyptian fruit bat: Description of B. vespertilionis sp. nov. and B. rousetti sp. nov.</title>
        <authorList>
            <person name="Modesto M."/>
            <person name="Satti M."/>
            <person name="Watanabe K."/>
            <person name="Puglisi E."/>
            <person name="Morelli L."/>
            <person name="Huang C.-H."/>
            <person name="Liou J.-S."/>
            <person name="Miyashita M."/>
            <person name="Tamura T."/>
            <person name="Saito S."/>
            <person name="Mori K."/>
            <person name="Huang L."/>
            <person name="Sciavilla P."/>
            <person name="Sandri C."/>
            <person name="Spiezio C."/>
            <person name="Vitali F."/>
            <person name="Cavalieri D."/>
            <person name="Perpetuini G."/>
            <person name="Tofalo R."/>
            <person name="Bonetti A."/>
            <person name="Arita M."/>
            <person name="Mattarelli P."/>
        </authorList>
    </citation>
    <scope>NUCLEOTIDE SEQUENCE [LARGE SCALE GENOMIC DNA]</scope>
    <source>
        <strain evidence="1 2">RST7</strain>
    </source>
</reference>
<name>A0A5M9ZVM0_9BIFI</name>
<dbReference type="EMBL" id="RZUI01000002">
    <property type="protein sequence ID" value="KAA8831664.1"/>
    <property type="molecule type" value="Genomic_DNA"/>
</dbReference>